<proteinExistence type="predicted"/>
<feature type="compositionally biased region" description="Polar residues" evidence="1">
    <location>
        <begin position="11"/>
        <end position="27"/>
    </location>
</feature>
<dbReference type="GeneID" id="56078894"/>
<name>A0A7D5P617_9EURY</name>
<reference evidence="2 3" key="1">
    <citation type="submission" date="2020-07" db="EMBL/GenBank/DDBJ databases">
        <title>Halosimplex pelagicum sp. nov. and Halosimplex rubrum sp. nov., isolated from salted brown alga Laminaria, and emended description of the genus Halosimplex.</title>
        <authorList>
            <person name="Cui H."/>
        </authorList>
    </citation>
    <scope>NUCLEOTIDE SEQUENCE [LARGE SCALE GENOMIC DNA]</scope>
    <source>
        <strain evidence="2 3">R27</strain>
    </source>
</reference>
<sequence length="73" mass="7647">MRSRDFDGTTVAVSVNPGGSSAASTSGRPRRFPDDAVTFDDARHRKGRRDVGSIRPEPGVSADGRSATGRSTA</sequence>
<accession>A0A7D5P617</accession>
<dbReference type="RefSeq" id="WP_179908180.1">
    <property type="nucleotide sequence ID" value="NZ_CP058910.1"/>
</dbReference>
<keyword evidence="3" id="KW-1185">Reference proteome</keyword>
<evidence type="ECO:0000313" key="3">
    <source>
        <dbReference type="Proteomes" id="UP000509667"/>
    </source>
</evidence>
<dbReference type="EMBL" id="CP058910">
    <property type="protein sequence ID" value="QLH78258.1"/>
    <property type="molecule type" value="Genomic_DNA"/>
</dbReference>
<feature type="region of interest" description="Disordered" evidence="1">
    <location>
        <begin position="1"/>
        <end position="73"/>
    </location>
</feature>
<evidence type="ECO:0000256" key="1">
    <source>
        <dbReference type="SAM" id="MobiDB-lite"/>
    </source>
</evidence>
<organism evidence="2 3">
    <name type="scientific">Halosimplex rubrum</name>
    <dbReference type="NCBI Taxonomy" id="869889"/>
    <lineage>
        <taxon>Archaea</taxon>
        <taxon>Methanobacteriati</taxon>
        <taxon>Methanobacteriota</taxon>
        <taxon>Stenosarchaea group</taxon>
        <taxon>Halobacteria</taxon>
        <taxon>Halobacteriales</taxon>
        <taxon>Haloarculaceae</taxon>
        <taxon>Halosimplex</taxon>
    </lineage>
</organism>
<evidence type="ECO:0000313" key="2">
    <source>
        <dbReference type="EMBL" id="QLH78258.1"/>
    </source>
</evidence>
<gene>
    <name evidence="2" type="ORF">HZS55_13485</name>
</gene>
<dbReference type="KEGG" id="hrr:HZS55_13485"/>
<protein>
    <submittedName>
        <fullName evidence="2">Uncharacterized protein</fullName>
    </submittedName>
</protein>
<dbReference type="AlphaFoldDB" id="A0A7D5P617"/>
<dbReference type="Proteomes" id="UP000509667">
    <property type="component" value="Chromosome"/>
</dbReference>